<dbReference type="EMBL" id="JBHSIU010000130">
    <property type="protein sequence ID" value="MFC5008250.1"/>
    <property type="molecule type" value="Genomic_DNA"/>
</dbReference>
<sequence length="601" mass="66185">MSRPGRAQGELNEQFGGICPICGSTLGTDTRWDPVTRRFDRPPCFRLEVGPMDAAGDSAWRIVVIGAGAVNFPAAVSRVPAFVESEVEFVYLLCGDGHIFPQAEPSHARMRRLTNDRQRVDRWNMVAAVGAPASGKTYLLVRMVSQNLINPDNMFPRVEGGRVQRHRLNPLEQVPLSERAAEYSKTVTDNTAMSPTIGQDTRPARILGRLLDDALGAIREMVRMTVTDGQNRARQWGMGLRQPLVVRTSSDRILTWTGIADLPGELFQPGQSNESERNKLRAYDALIWVIDPVVAAALDPLTRDSLAQGDEYDSVLDGSLRPGTTVEQGASAVRARREHTQREIGNALTLVDNDYAVEEGRALELLIAVSKCDVIHAALRKGKQLEDIGRKGSVARGVATYLAWLSRRWVAGSQRLDPQAERLMDYLYGARSAQQRVAEERIRQVSRGLLEHYSRHQAFWSLVHEGDEDVVDIQASGSMSVSSRRIEVVSIGEHLDQSTVKGSGEVMLIRDVVMSALGCGIAYGLGHDAAIASVLLNDWQRVRLFLCSPLTTVPVARTTVSGPEEIHKLEPLEPAGRFPQMEEPSAALTQLLLASLRKARA</sequence>
<proteinExistence type="predicted"/>
<gene>
    <name evidence="1" type="ORF">ACFPIJ_61865</name>
</gene>
<name>A0ABV9WHP4_9ACTN</name>
<dbReference type="RefSeq" id="WP_380128906.1">
    <property type="nucleotide sequence ID" value="NZ_JBHSIU010000130.1"/>
</dbReference>
<reference evidence="2" key="1">
    <citation type="journal article" date="2019" name="Int. J. Syst. Evol. Microbiol.">
        <title>The Global Catalogue of Microorganisms (GCM) 10K type strain sequencing project: providing services to taxonomists for standard genome sequencing and annotation.</title>
        <authorList>
            <consortium name="The Broad Institute Genomics Platform"/>
            <consortium name="The Broad Institute Genome Sequencing Center for Infectious Disease"/>
            <person name="Wu L."/>
            <person name="Ma J."/>
        </authorList>
    </citation>
    <scope>NUCLEOTIDE SEQUENCE [LARGE SCALE GENOMIC DNA]</scope>
    <source>
        <strain evidence="2">CGMCC 4.7152</strain>
    </source>
</reference>
<keyword evidence="2" id="KW-1185">Reference proteome</keyword>
<comment type="caution">
    <text evidence="1">The sequence shown here is derived from an EMBL/GenBank/DDBJ whole genome shotgun (WGS) entry which is preliminary data.</text>
</comment>
<evidence type="ECO:0000313" key="2">
    <source>
        <dbReference type="Proteomes" id="UP001595912"/>
    </source>
</evidence>
<accession>A0ABV9WHP4</accession>
<organism evidence="1 2">
    <name type="scientific">Dactylosporangium cerinum</name>
    <dbReference type="NCBI Taxonomy" id="1434730"/>
    <lineage>
        <taxon>Bacteria</taxon>
        <taxon>Bacillati</taxon>
        <taxon>Actinomycetota</taxon>
        <taxon>Actinomycetes</taxon>
        <taxon>Micromonosporales</taxon>
        <taxon>Micromonosporaceae</taxon>
        <taxon>Dactylosporangium</taxon>
    </lineage>
</organism>
<protein>
    <submittedName>
        <fullName evidence="1">Uncharacterized protein</fullName>
    </submittedName>
</protein>
<evidence type="ECO:0000313" key="1">
    <source>
        <dbReference type="EMBL" id="MFC5008250.1"/>
    </source>
</evidence>
<dbReference type="Proteomes" id="UP001595912">
    <property type="component" value="Unassembled WGS sequence"/>
</dbReference>